<dbReference type="KEGG" id="plig:NAG76_21915"/>
<reference evidence="4" key="1">
    <citation type="submission" date="2022-05" db="EMBL/GenBank/DDBJ databases">
        <title>Novel bacterial taxa in a minimal lignocellulolytic consortium and its capacity to transform plastics disclosed by genome-resolved metagenomics.</title>
        <authorList>
            <person name="Rodriguez C.A.D."/>
            <person name="Diaz-Garcia L."/>
            <person name="Herrera K."/>
            <person name="Tarazona N.A."/>
            <person name="Sproer C."/>
            <person name="Overmann J."/>
            <person name="Jimenez D.J."/>
        </authorList>
    </citation>
    <scope>NUCLEOTIDE SEQUENCE</scope>
    <source>
        <strain evidence="4">MAG5</strain>
    </source>
</reference>
<sequence>MKPTSSTRDAILYKLRSQGRMQISALAQQLQLTEMAIRRHLHELAKQDYVQIISVKQSMGRPSHAYELTRKSEELFPQKYHMLTVDLLSELDDNPETAPYINMMFQGRKRKLLDRYEDRMAQKDLAEKVDELVAIQNAGGYMAEAKRDQHYYYIEEYNCPIKGVADRYHQACQCELELFQDLLGAKVERTECLAKGGTKCNYRIQMSSNAQVEA</sequence>
<evidence type="ECO:0000256" key="1">
    <source>
        <dbReference type="ARBA" id="ARBA00023015"/>
    </source>
</evidence>
<evidence type="ECO:0000259" key="3">
    <source>
        <dbReference type="Pfam" id="PF08220"/>
    </source>
</evidence>
<accession>A0A9J6ZE61</accession>
<keyword evidence="2" id="KW-0804">Transcription</keyword>
<dbReference type="Proteomes" id="UP001056756">
    <property type="component" value="Chromosome"/>
</dbReference>
<dbReference type="EMBL" id="CP097899">
    <property type="protein sequence ID" value="URN94443.1"/>
    <property type="molecule type" value="Genomic_DNA"/>
</dbReference>
<proteinExistence type="predicted"/>
<dbReference type="InterPro" id="IPR036390">
    <property type="entry name" value="WH_DNA-bd_sf"/>
</dbReference>
<dbReference type="SUPFAM" id="SSF46785">
    <property type="entry name" value="Winged helix' DNA-binding domain"/>
    <property type="match status" value="1"/>
</dbReference>
<protein>
    <submittedName>
        <fullName evidence="4">DeoR family transcriptional regulator</fullName>
    </submittedName>
</protein>
<organism evidence="4 5">
    <name type="scientific">Candidatus Pristimantibacillus lignocellulolyticus</name>
    <dbReference type="NCBI Taxonomy" id="2994561"/>
    <lineage>
        <taxon>Bacteria</taxon>
        <taxon>Bacillati</taxon>
        <taxon>Bacillota</taxon>
        <taxon>Bacilli</taxon>
        <taxon>Bacillales</taxon>
        <taxon>Paenibacillaceae</taxon>
        <taxon>Candidatus Pristimantibacillus</taxon>
    </lineage>
</organism>
<dbReference type="InterPro" id="IPR001034">
    <property type="entry name" value="DeoR_HTH"/>
</dbReference>
<dbReference type="PANTHER" id="PTHR38600:SF2">
    <property type="entry name" value="SLL0088 PROTEIN"/>
    <property type="match status" value="1"/>
</dbReference>
<dbReference type="PANTHER" id="PTHR38600">
    <property type="entry name" value="TRANSCRIPTIONAL REGULATORY PROTEIN"/>
    <property type="match status" value="1"/>
</dbReference>
<dbReference type="InterPro" id="IPR036388">
    <property type="entry name" value="WH-like_DNA-bd_sf"/>
</dbReference>
<dbReference type="Pfam" id="PF08220">
    <property type="entry name" value="HTH_DeoR"/>
    <property type="match status" value="1"/>
</dbReference>
<dbReference type="Gene3D" id="1.10.10.10">
    <property type="entry name" value="Winged helix-like DNA-binding domain superfamily/Winged helix DNA-binding domain"/>
    <property type="match status" value="1"/>
</dbReference>
<keyword evidence="1" id="KW-0805">Transcription regulation</keyword>
<evidence type="ECO:0000313" key="4">
    <source>
        <dbReference type="EMBL" id="URN94443.1"/>
    </source>
</evidence>
<dbReference type="GO" id="GO:0003700">
    <property type="term" value="F:DNA-binding transcription factor activity"/>
    <property type="evidence" value="ECO:0007669"/>
    <property type="project" value="InterPro"/>
</dbReference>
<name>A0A9J6ZE61_9BACL</name>
<gene>
    <name evidence="4" type="ORF">NAG76_21915</name>
</gene>
<feature type="domain" description="HTH deoR-type" evidence="3">
    <location>
        <begin position="9"/>
        <end position="49"/>
    </location>
</feature>
<dbReference type="AlphaFoldDB" id="A0A9J6ZE61"/>
<evidence type="ECO:0000313" key="5">
    <source>
        <dbReference type="Proteomes" id="UP001056756"/>
    </source>
</evidence>
<evidence type="ECO:0000256" key="2">
    <source>
        <dbReference type="ARBA" id="ARBA00023163"/>
    </source>
</evidence>